<evidence type="ECO:0000256" key="2">
    <source>
        <dbReference type="ARBA" id="ARBA00022670"/>
    </source>
</evidence>
<evidence type="ECO:0000259" key="6">
    <source>
        <dbReference type="Pfam" id="PF00082"/>
    </source>
</evidence>
<dbReference type="InterPro" id="IPR000209">
    <property type="entry name" value="Peptidase_S8/S53_dom"/>
</dbReference>
<dbReference type="PRINTS" id="PR00723">
    <property type="entry name" value="SUBTILISIN"/>
</dbReference>
<evidence type="ECO:0000256" key="3">
    <source>
        <dbReference type="ARBA" id="ARBA00022801"/>
    </source>
</evidence>
<proteinExistence type="inferred from homology"/>
<organism evidence="7 8">
    <name type="scientific">Caryophanon tenue</name>
    <dbReference type="NCBI Taxonomy" id="33978"/>
    <lineage>
        <taxon>Bacteria</taxon>
        <taxon>Bacillati</taxon>
        <taxon>Bacillota</taxon>
        <taxon>Bacilli</taxon>
        <taxon>Bacillales</taxon>
        <taxon>Caryophanaceae</taxon>
        <taxon>Caryophanon</taxon>
    </lineage>
</organism>
<reference evidence="7 8" key="1">
    <citation type="submission" date="2016-07" db="EMBL/GenBank/DDBJ databases">
        <title>Caryophanon tenue genome sequencing.</title>
        <authorList>
            <person name="Verma A."/>
            <person name="Pal Y."/>
            <person name="Krishnamurthi S."/>
        </authorList>
    </citation>
    <scope>NUCLEOTIDE SEQUENCE [LARGE SCALE GENOMIC DNA]</scope>
    <source>
        <strain evidence="7 8">DSM 14152</strain>
    </source>
</reference>
<evidence type="ECO:0000256" key="4">
    <source>
        <dbReference type="ARBA" id="ARBA00022825"/>
    </source>
</evidence>
<dbReference type="RefSeq" id="WP_066547275.1">
    <property type="nucleotide sequence ID" value="NZ_MASJ01000039.1"/>
</dbReference>
<name>A0A1C0Y6J8_9BACL</name>
<dbReference type="InterPro" id="IPR015500">
    <property type="entry name" value="Peptidase_S8_subtilisin-rel"/>
</dbReference>
<dbReference type="GO" id="GO:0004252">
    <property type="term" value="F:serine-type endopeptidase activity"/>
    <property type="evidence" value="ECO:0007669"/>
    <property type="project" value="InterPro"/>
</dbReference>
<dbReference type="EMBL" id="MASJ01000039">
    <property type="protein sequence ID" value="OCS82809.1"/>
    <property type="molecule type" value="Genomic_DNA"/>
</dbReference>
<dbReference type="PANTHER" id="PTHR43806:SF11">
    <property type="entry name" value="CEREVISIN-RELATED"/>
    <property type="match status" value="1"/>
</dbReference>
<dbReference type="Pfam" id="PF00082">
    <property type="entry name" value="Peptidase_S8"/>
    <property type="match status" value="1"/>
</dbReference>
<keyword evidence="3" id="KW-0378">Hydrolase</keyword>
<dbReference type="InterPro" id="IPR023828">
    <property type="entry name" value="Peptidase_S8_Ser-AS"/>
</dbReference>
<evidence type="ECO:0000313" key="8">
    <source>
        <dbReference type="Proteomes" id="UP000093199"/>
    </source>
</evidence>
<dbReference type="PROSITE" id="PS51892">
    <property type="entry name" value="SUBTILASE"/>
    <property type="match status" value="1"/>
</dbReference>
<dbReference type="PROSITE" id="PS00138">
    <property type="entry name" value="SUBTILASE_SER"/>
    <property type="match status" value="1"/>
</dbReference>
<comment type="caution">
    <text evidence="5">Lacks conserved residue(s) required for the propagation of feature annotation.</text>
</comment>
<evidence type="ECO:0000256" key="1">
    <source>
        <dbReference type="ARBA" id="ARBA00011073"/>
    </source>
</evidence>
<sequence length="352" mass="38253">MPELFQEGFNFHDQSTDVRDSLGHGTAVAGLIGATIQNDMGIDGMIGSFAVHILPLRITNSMGGASIKGSVDAINYAVEKNVDIINLSFGGTQFSMLENEAIQRAIDAGIHVVAAAGNEAERGNPINYPASYANVLSVGAIDADFQRASFSNTNAYVDVVAPGQNLEVLTGTAQTKSLNGTSFSTPLVAATLAMMKSIMPTQTREAREKTLREGLVDLGEVGRDDEYGDGAVYMPRTLAHVFQENVLNQLQGNELIRNISTFPVKEVTNTHAIQVLFNEDLHESVAQHVHLFYNGQQTNIFNVAQQEKALIITPQTQWQDGMYTIVIDERLQNAAQLTLTESFSTTFIIQTQ</sequence>
<gene>
    <name evidence="7" type="ORF">A6M13_05255</name>
</gene>
<accession>A0A1C0Y6J8</accession>
<dbReference type="STRING" id="33978.A6M13_05255"/>
<evidence type="ECO:0000313" key="7">
    <source>
        <dbReference type="EMBL" id="OCS82809.1"/>
    </source>
</evidence>
<dbReference type="InterPro" id="IPR050131">
    <property type="entry name" value="Peptidase_S8_subtilisin-like"/>
</dbReference>
<keyword evidence="8" id="KW-1185">Reference proteome</keyword>
<protein>
    <recommendedName>
        <fullName evidence="6">Peptidase S8/S53 domain-containing protein</fullName>
    </recommendedName>
</protein>
<feature type="domain" description="Peptidase S8/S53" evidence="6">
    <location>
        <begin position="5"/>
        <end position="230"/>
    </location>
</feature>
<dbReference type="PANTHER" id="PTHR43806">
    <property type="entry name" value="PEPTIDASE S8"/>
    <property type="match status" value="1"/>
</dbReference>
<dbReference type="AlphaFoldDB" id="A0A1C0Y6J8"/>
<keyword evidence="2" id="KW-0645">Protease</keyword>
<dbReference type="SUPFAM" id="SSF52743">
    <property type="entry name" value="Subtilisin-like"/>
    <property type="match status" value="1"/>
</dbReference>
<evidence type="ECO:0000256" key="5">
    <source>
        <dbReference type="PROSITE-ProRule" id="PRU01240"/>
    </source>
</evidence>
<dbReference type="GO" id="GO:0006508">
    <property type="term" value="P:proteolysis"/>
    <property type="evidence" value="ECO:0007669"/>
    <property type="project" value="UniProtKB-KW"/>
</dbReference>
<dbReference type="InterPro" id="IPR036852">
    <property type="entry name" value="Peptidase_S8/S53_dom_sf"/>
</dbReference>
<dbReference type="Gene3D" id="3.40.50.200">
    <property type="entry name" value="Peptidase S8/S53 domain"/>
    <property type="match status" value="1"/>
</dbReference>
<dbReference type="InterPro" id="IPR022398">
    <property type="entry name" value="Peptidase_S8_His-AS"/>
</dbReference>
<dbReference type="Proteomes" id="UP000093199">
    <property type="component" value="Unassembled WGS sequence"/>
</dbReference>
<comment type="similarity">
    <text evidence="1 5">Belongs to the peptidase S8 family.</text>
</comment>
<dbReference type="PROSITE" id="PS00137">
    <property type="entry name" value="SUBTILASE_HIS"/>
    <property type="match status" value="1"/>
</dbReference>
<comment type="caution">
    <text evidence="7">The sequence shown here is derived from an EMBL/GenBank/DDBJ whole genome shotgun (WGS) entry which is preliminary data.</text>
</comment>
<keyword evidence="4" id="KW-0720">Serine protease</keyword>